<name>A0A9P6QH56_9FUNG</name>
<dbReference type="PANTHER" id="PTHR43016">
    <property type="entry name" value="PRESEQUENCE PROTEASE"/>
    <property type="match status" value="1"/>
</dbReference>
<evidence type="ECO:0000313" key="4">
    <source>
        <dbReference type="EMBL" id="KAG0267056.1"/>
    </source>
</evidence>
<feature type="compositionally biased region" description="Acidic residues" evidence="1">
    <location>
        <begin position="380"/>
        <end position="395"/>
    </location>
</feature>
<dbReference type="InterPro" id="IPR011249">
    <property type="entry name" value="Metalloenz_LuxS/M16"/>
</dbReference>
<dbReference type="Pfam" id="PF00675">
    <property type="entry name" value="Peptidase_M16"/>
    <property type="match status" value="1"/>
</dbReference>
<organism evidence="4 5">
    <name type="scientific">Actinomortierella ambigua</name>
    <dbReference type="NCBI Taxonomy" id="1343610"/>
    <lineage>
        <taxon>Eukaryota</taxon>
        <taxon>Fungi</taxon>
        <taxon>Fungi incertae sedis</taxon>
        <taxon>Mucoromycota</taxon>
        <taxon>Mortierellomycotina</taxon>
        <taxon>Mortierellomycetes</taxon>
        <taxon>Mortierellales</taxon>
        <taxon>Mortierellaceae</taxon>
        <taxon>Actinomortierella</taxon>
    </lineage>
</organism>
<dbReference type="PANTHER" id="PTHR43016:SF6">
    <property type="entry name" value="PEPTIDASE M16 N-TERMINAL DOMAIN-CONTAINING PROTEIN"/>
    <property type="match status" value="1"/>
</dbReference>
<evidence type="ECO:0000259" key="2">
    <source>
        <dbReference type="Pfam" id="PF00675"/>
    </source>
</evidence>
<reference evidence="4" key="1">
    <citation type="journal article" date="2020" name="Fungal Divers.">
        <title>Resolving the Mortierellaceae phylogeny through synthesis of multi-gene phylogenetics and phylogenomics.</title>
        <authorList>
            <person name="Vandepol N."/>
            <person name="Liber J."/>
            <person name="Desiro A."/>
            <person name="Na H."/>
            <person name="Kennedy M."/>
            <person name="Barry K."/>
            <person name="Grigoriev I.V."/>
            <person name="Miller A.N."/>
            <person name="O'Donnell K."/>
            <person name="Stajich J.E."/>
            <person name="Bonito G."/>
        </authorList>
    </citation>
    <scope>NUCLEOTIDE SEQUENCE</scope>
    <source>
        <strain evidence="4">BC1065</strain>
    </source>
</reference>
<dbReference type="Proteomes" id="UP000807716">
    <property type="component" value="Unassembled WGS sequence"/>
</dbReference>
<feature type="compositionally biased region" description="Low complexity" evidence="1">
    <location>
        <begin position="1321"/>
        <end position="1354"/>
    </location>
</feature>
<keyword evidence="5" id="KW-1185">Reference proteome</keyword>
<feature type="region of interest" description="Disordered" evidence="1">
    <location>
        <begin position="835"/>
        <end position="863"/>
    </location>
</feature>
<feature type="compositionally biased region" description="Acidic residues" evidence="1">
    <location>
        <begin position="403"/>
        <end position="439"/>
    </location>
</feature>
<sequence>MESPFVLESEVQFPGPSVATPVQVYRHKATSMRIVFVDIKGPQATATIVVPTVTQDSRGLPHTLEHLVFCGSRNYPNRGYLDSLANRCLSTGTNAYTTEDYTAYTIATAGRDGMAEILPVFMDHVLHPTLRDDQFVTEVYHVDGEGNQQGVVFSEMAARENSEADLLDLGLRRLLYPTTQTYYYECGGLTSEIPKLTNEDIMAYHKKFYHPSNTTVVVTGDSLEPERIFNEIMAQGILDGMEFEQGVDLIAEMDISQGRGDAPIMSKEAQLTSRTIRFPSAEEDVGSIGYGWLGPGTHDVKTMIALDILFRFLHETSASPFAQAFTERRNPLASHVDFEVKGCIDTSLVLLFSGIPVRASTLTNKARDGDRNEVGRDGDEPVDDDSREDEEEDQEAGERVVDGDDEEEDDDEEDGDEDEEDDDDDDDTGSNADTDETEEKQDLFEAGYFHGLVIKVFQDFVASGLQEDPSEMSRVIARHRTKINESIEDDPHESATSYLVPDILAYAYLEKDKTKPAAIGTRANIFAIIDELETCSPEFWRNLAREWLLEPSMVEVCMIPDSQLGKIIKATVALKHEELVTSLGSEGLEQQKSLVADAVAANKVNITSEIISKMPPIPDVANVPTIPLNARYESIQGNGVDDDQLPSRPFELVQVVETNTFFTHIKLCLPLTHLDEDLRPYLVLFQELLFQSSCNIPKYNDDNGASDNQQERSIRYEHLDYQSLVTEVANTLVSHEAAVGFGNDIFACSWLSELFVLACSAEKSKYREQCELLVRVLMFSEFTEDRVLTVAKNLVTQTLELKRDGVDMLSAIGTRMTSPVRDYEVVTKYCRQADKMARQQHRSSDYSHPTDDEKKQGDDTLVSQTPVLGNDLAISIFRQELFLKRVVQELKAKSDQVPKILARLERIKQALLQSISDVAMNSKRNGNTPAVGFVQIGLPIGFAESLGSSSDGTATQSKVEDGPIQVLCKVWDHEYELYQAMVRSTSASLPRMPSHELDQSSLLSRKRKPSEPFHDQQEQPVLRLARDMAQKMEVDHHGHAEMNGSSPRSQPSPTHPFPFPRTPYQPLAKTVHHGSEAPNSVLIPLKSITSSYLISIIPCDVVFDPRLHATSPAAAEAASREQVATMLLCEILSRNEGPLYSAIRGNGYAYDASLSVYLWTGQMAFEIRDASDPIKAYDAFLDIIRRMETDWEGAVGGLFEMETARASRAYQVCMERSTAGGVLSWMLRGAIRGHEKVEDLVASNNYLDKVTVDDLKHVYRKFLRKFLHGEEGLVTVLLTPPSPPESTKTHFSQYGIDFQEISLTDFEIEPLYDFQQSGTGSSIPATAVTSPATTAPSSTVSSATTTTPSSPVRH</sequence>
<dbReference type="InterPro" id="IPR007863">
    <property type="entry name" value="Peptidase_M16_C"/>
</dbReference>
<dbReference type="GO" id="GO:0046872">
    <property type="term" value="F:metal ion binding"/>
    <property type="evidence" value="ECO:0007669"/>
    <property type="project" value="InterPro"/>
</dbReference>
<proteinExistence type="predicted"/>
<comment type="caution">
    <text evidence="4">The sequence shown here is derived from an EMBL/GenBank/DDBJ whole genome shotgun (WGS) entry which is preliminary data.</text>
</comment>
<dbReference type="InterPro" id="IPR011765">
    <property type="entry name" value="Pept_M16_N"/>
</dbReference>
<feature type="region of interest" description="Disordered" evidence="1">
    <location>
        <begin position="1318"/>
        <end position="1354"/>
    </location>
</feature>
<dbReference type="Gene3D" id="3.30.830.10">
    <property type="entry name" value="Metalloenzyme, LuxS/M16 peptidase-like"/>
    <property type="match status" value="4"/>
</dbReference>
<feature type="compositionally biased region" description="Polar residues" evidence="1">
    <location>
        <begin position="1043"/>
        <end position="1052"/>
    </location>
</feature>
<feature type="region of interest" description="Disordered" evidence="1">
    <location>
        <begin position="987"/>
        <end position="1020"/>
    </location>
</feature>
<feature type="domain" description="Peptidase M16 N-terminal" evidence="2">
    <location>
        <begin position="55"/>
        <end position="145"/>
    </location>
</feature>
<feature type="compositionally biased region" description="Basic and acidic residues" evidence="1">
    <location>
        <begin position="835"/>
        <end position="858"/>
    </location>
</feature>
<feature type="domain" description="Peptidase M16 C-terminal" evidence="3">
    <location>
        <begin position="195"/>
        <end position="329"/>
    </location>
</feature>
<dbReference type="Pfam" id="PF05193">
    <property type="entry name" value="Peptidase_M16_C"/>
    <property type="match status" value="1"/>
</dbReference>
<dbReference type="SUPFAM" id="SSF63411">
    <property type="entry name" value="LuxS/MPP-like metallohydrolase"/>
    <property type="match status" value="3"/>
</dbReference>
<evidence type="ECO:0000259" key="3">
    <source>
        <dbReference type="Pfam" id="PF05193"/>
    </source>
</evidence>
<evidence type="ECO:0000256" key="1">
    <source>
        <dbReference type="SAM" id="MobiDB-lite"/>
    </source>
</evidence>
<protein>
    <submittedName>
        <fullName evidence="4">Uncharacterized protein</fullName>
    </submittedName>
</protein>
<feature type="region of interest" description="Disordered" evidence="1">
    <location>
        <begin position="366"/>
        <end position="439"/>
    </location>
</feature>
<dbReference type="OrthoDB" id="4953at2759"/>
<feature type="compositionally biased region" description="Basic and acidic residues" evidence="1">
    <location>
        <begin position="366"/>
        <end position="379"/>
    </location>
</feature>
<feature type="region of interest" description="Disordered" evidence="1">
    <location>
        <begin position="1035"/>
        <end position="1061"/>
    </location>
</feature>
<dbReference type="FunFam" id="3.30.830.10:FF:000015">
    <property type="entry name" value="Putative zinc metalloprotease"/>
    <property type="match status" value="1"/>
</dbReference>
<accession>A0A9P6QH56</accession>
<gene>
    <name evidence="4" type="ORF">DFQ27_009203</name>
</gene>
<evidence type="ECO:0000313" key="5">
    <source>
        <dbReference type="Proteomes" id="UP000807716"/>
    </source>
</evidence>
<dbReference type="EMBL" id="JAAAJB010000082">
    <property type="protein sequence ID" value="KAG0267056.1"/>
    <property type="molecule type" value="Genomic_DNA"/>
</dbReference>